<protein>
    <submittedName>
        <fullName evidence="4">Diaminopropionate ammonia-lyase</fullName>
    </submittedName>
</protein>
<keyword evidence="5" id="KW-1185">Reference proteome</keyword>
<dbReference type="Pfam" id="PF00291">
    <property type="entry name" value="PALP"/>
    <property type="match status" value="1"/>
</dbReference>
<name>A0ABY1P817_9HYPH</name>
<dbReference type="InterPro" id="IPR001926">
    <property type="entry name" value="TrpB-like_PALP"/>
</dbReference>
<dbReference type="PANTHER" id="PTHR42937:SF1">
    <property type="entry name" value="DIAMINOPROPIONATE AMMONIA-LYASE"/>
    <property type="match status" value="1"/>
</dbReference>
<dbReference type="PANTHER" id="PTHR42937">
    <property type="match status" value="1"/>
</dbReference>
<gene>
    <name evidence="4" type="ORF">SAMN06265374_2941</name>
</gene>
<evidence type="ECO:0000313" key="5">
    <source>
        <dbReference type="Proteomes" id="UP001157914"/>
    </source>
</evidence>
<comment type="cofactor">
    <cofactor evidence="1">
        <name>pyridoxal 5'-phosphate</name>
        <dbReference type="ChEBI" id="CHEBI:597326"/>
    </cofactor>
</comment>
<organism evidence="4 5">
    <name type="scientific">Roseibium denhamense</name>
    <dbReference type="NCBI Taxonomy" id="76305"/>
    <lineage>
        <taxon>Bacteria</taxon>
        <taxon>Pseudomonadati</taxon>
        <taxon>Pseudomonadota</taxon>
        <taxon>Alphaproteobacteria</taxon>
        <taxon>Hyphomicrobiales</taxon>
        <taxon>Stappiaceae</taxon>
        <taxon>Roseibium</taxon>
    </lineage>
</organism>
<dbReference type="CDD" id="cd00640">
    <property type="entry name" value="Trp-synth-beta_II"/>
    <property type="match status" value="1"/>
</dbReference>
<evidence type="ECO:0000256" key="1">
    <source>
        <dbReference type="ARBA" id="ARBA00001933"/>
    </source>
</evidence>
<dbReference type="RefSeq" id="WP_155189589.1">
    <property type="nucleotide sequence ID" value="NZ_BAAAEA010000004.1"/>
</dbReference>
<dbReference type="Proteomes" id="UP001157914">
    <property type="component" value="Unassembled WGS sequence"/>
</dbReference>
<dbReference type="Gene3D" id="3.40.50.1100">
    <property type="match status" value="2"/>
</dbReference>
<reference evidence="4 5" key="1">
    <citation type="submission" date="2017-05" db="EMBL/GenBank/DDBJ databases">
        <authorList>
            <person name="Varghese N."/>
            <person name="Submissions S."/>
        </authorList>
    </citation>
    <scope>NUCLEOTIDE SEQUENCE [LARGE SCALE GENOMIC DNA]</scope>
    <source>
        <strain evidence="4 5">DSM 15949</strain>
    </source>
</reference>
<evidence type="ECO:0000313" key="4">
    <source>
        <dbReference type="EMBL" id="SMP28537.1"/>
    </source>
</evidence>
<proteinExistence type="predicted"/>
<evidence type="ECO:0000259" key="3">
    <source>
        <dbReference type="Pfam" id="PF00291"/>
    </source>
</evidence>
<dbReference type="EMBL" id="FXTT01000004">
    <property type="protein sequence ID" value="SMP28537.1"/>
    <property type="molecule type" value="Genomic_DNA"/>
</dbReference>
<comment type="caution">
    <text evidence="4">The sequence shown here is derived from an EMBL/GenBank/DDBJ whole genome shotgun (WGS) entry which is preliminary data.</text>
</comment>
<keyword evidence="2" id="KW-0663">Pyridoxal phosphate</keyword>
<dbReference type="InterPro" id="IPR036052">
    <property type="entry name" value="TrpB-like_PALP_sf"/>
</dbReference>
<accession>A0ABY1P817</accession>
<feature type="domain" description="Tryptophan synthase beta chain-like PALP" evidence="3">
    <location>
        <begin position="41"/>
        <end position="350"/>
    </location>
</feature>
<sequence>MQFQNNPWKGTGLPDLTGLADGNVSHEVEQAKTLFAPYKGQDPTPLVDDRTMAAELGLGALYIKDESSRMGLGSFKALGAGYAIAKSASNGTAESGNKADLADITFICASAGNHGLSMASGARRFGANAVVVISETVPEAFAQRLRALGADAVRAGKIYEESMAEAERLAAENGWHLLPDSTWPGMTTPGHDVMEGYLIMGDEVAAQVPEPPTHVFLQAGVGGMAAACAVSARIAWGGAPQIIIVEPDAAPALWASIEAGRLAVGAGPVSNMGRLDCKEPSHLALKYLAREANGFALISDDEASQAVDWLAGHGLKTTPSGGAGIAGVLHAKANKTALGLDSASRVLCYLSEGPEDG</sequence>
<dbReference type="SUPFAM" id="SSF53686">
    <property type="entry name" value="Tryptophan synthase beta subunit-like PLP-dependent enzymes"/>
    <property type="match status" value="1"/>
</dbReference>
<evidence type="ECO:0000256" key="2">
    <source>
        <dbReference type="ARBA" id="ARBA00022898"/>
    </source>
</evidence>